<dbReference type="OrthoDB" id="10614817at2759"/>
<dbReference type="Pfam" id="PF13644">
    <property type="entry name" value="DKNYY"/>
    <property type="match status" value="1"/>
</dbReference>
<protein>
    <submittedName>
        <fullName evidence="1">Uncharacterized protein</fullName>
    </submittedName>
</protein>
<accession>A0A815K5M6</accession>
<gene>
    <name evidence="1" type="ORF">EDS130_LOCUS35351</name>
</gene>
<reference evidence="1" key="1">
    <citation type="submission" date="2021-02" db="EMBL/GenBank/DDBJ databases">
        <authorList>
            <person name="Nowell W R."/>
        </authorList>
    </citation>
    <scope>NUCLEOTIDE SEQUENCE</scope>
</reference>
<dbReference type="InterPro" id="IPR027375">
    <property type="entry name" value="DKNYY"/>
</dbReference>
<evidence type="ECO:0000313" key="2">
    <source>
        <dbReference type="Proteomes" id="UP000663852"/>
    </source>
</evidence>
<dbReference type="EMBL" id="CAJNOJ010000309">
    <property type="protein sequence ID" value="CAF1388857.1"/>
    <property type="molecule type" value="Genomic_DNA"/>
</dbReference>
<dbReference type="Proteomes" id="UP000663852">
    <property type="component" value="Unassembled WGS sequence"/>
</dbReference>
<proteinExistence type="predicted"/>
<sequence>MGHLVPNADPFFIKLIGSGYAKDMHRVFYMGHLVPHADPFFFKIIDFDYAKDNHRVYLHGQLLPTANAVSFTPLADSGMPIAPSSPIYPPVMTPAYVHPTISHSNHMIPSSMHPSNHSITPIHHPYHMTTTPTHQPNQTVVGGYLRSNDSVHSCILI</sequence>
<evidence type="ECO:0000313" key="1">
    <source>
        <dbReference type="EMBL" id="CAF1388857.1"/>
    </source>
</evidence>
<dbReference type="AlphaFoldDB" id="A0A815K5M6"/>
<organism evidence="1 2">
    <name type="scientific">Adineta ricciae</name>
    <name type="common">Rotifer</name>
    <dbReference type="NCBI Taxonomy" id="249248"/>
    <lineage>
        <taxon>Eukaryota</taxon>
        <taxon>Metazoa</taxon>
        <taxon>Spiralia</taxon>
        <taxon>Gnathifera</taxon>
        <taxon>Rotifera</taxon>
        <taxon>Eurotatoria</taxon>
        <taxon>Bdelloidea</taxon>
        <taxon>Adinetida</taxon>
        <taxon>Adinetidae</taxon>
        <taxon>Adineta</taxon>
    </lineage>
</organism>
<comment type="caution">
    <text evidence="1">The sequence shown here is derived from an EMBL/GenBank/DDBJ whole genome shotgun (WGS) entry which is preliminary data.</text>
</comment>
<name>A0A815K5M6_ADIRI</name>